<keyword evidence="2" id="KW-0433">Leucine-rich repeat</keyword>
<sequence length="972" mass="110184">MDCIKTVLGYLLDVKNVVEEVRNFMDIDGKMKKLKTKCDDLKKKEEDVKAGLEYAEGSSLMKKPRNVVENWLQNVASIKNDVNQMEQKVRERSRLYSCLILNPKIKELTERVTEFDQRQFSDGLTLEVHGNQKIKLITTELIGQKFQQHKDEIWEGLRRNDVSKIGVWGMGGVGKTTLLTHVHNELLAHQDFSVTWVTVSRNFSIKKLQNDIAETIKPKIENCDDEMKMAAKLAERLEGKKNFVLILDDVWQHFPLDRLGIPAGESENGCKLILTSRSLEVCRLMNCEKNVQVTPLSGNEDWELFTKELGHGRALSPKIERVAKSVTEKCCGLPLAIVTMARSMRGVEDISEWRDALEKLKEPVAERNDDMGTEVFQVLKYSYDQVKDTKVQQCFLYCSLFPEDCEIDRETLTEHFIDERFVDGLTSRQAELDRGHTILKKLENVCLLEGGISKFDRIKYVKMHDLMRSVAIQIGRDNFNYSVKTKEQLKKILWEEERASKVSCMGEDIKCISLSSASPKCPRLTTLILNDCSGLHIIPDCFFSRMPALSVLDLSRTDIKNLPPSICQLLNLTALMLESCEVLGSVPSLENLKALRKLNLKATAIKEVPQGLEELSELRYLNLEETRIKMIPRGILPKLSRLQYLGIDNEFGWEGSSPTLRYDDIENGWCEVASPSLQYEGIKNELGKCHVQGKWRENNKEHPNTYLLRVGSGILANGGGFNDYKKIVCLLECKISKSSRGGEDSDSLAVLPKDVQFLYIGGCNDASSLCDIASLHNAAKLSRCYFDNCRRMKHVVCCSCNLPLIQSLVSLNLMALCELKALIGREICRACASASSSKLLLQTPMFSSLQHFEISFCSEMTRLFMPELLPNFKNLVKLKVEGCENMVEIIGESSDEDEDEDDNKEIQEAVSTTSSIVYSLPKLTVLRLRLLPKLKRFCTSKIVFGSLKQIEIFECPMLSFNGDRVQHVQALV</sequence>
<dbReference type="Gene3D" id="1.10.10.10">
    <property type="entry name" value="Winged helix-like DNA-binding domain superfamily/Winged helix DNA-binding domain"/>
    <property type="match status" value="1"/>
</dbReference>
<organism evidence="11 12">
    <name type="scientific">Ziziphus jujuba var. spinosa</name>
    <dbReference type="NCBI Taxonomy" id="714518"/>
    <lineage>
        <taxon>Eukaryota</taxon>
        <taxon>Viridiplantae</taxon>
        <taxon>Streptophyta</taxon>
        <taxon>Embryophyta</taxon>
        <taxon>Tracheophyta</taxon>
        <taxon>Spermatophyta</taxon>
        <taxon>Magnoliopsida</taxon>
        <taxon>eudicotyledons</taxon>
        <taxon>Gunneridae</taxon>
        <taxon>Pentapetalae</taxon>
        <taxon>rosids</taxon>
        <taxon>fabids</taxon>
        <taxon>Rosales</taxon>
        <taxon>Rhamnaceae</taxon>
        <taxon>Paliureae</taxon>
        <taxon>Ziziphus</taxon>
    </lineage>
</organism>
<accession>A0A978V5Q9</accession>
<feature type="domain" description="NB-ARC" evidence="8">
    <location>
        <begin position="147"/>
        <end position="311"/>
    </location>
</feature>
<evidence type="ECO:0000256" key="1">
    <source>
        <dbReference type="ARBA" id="ARBA00008894"/>
    </source>
</evidence>
<comment type="caution">
    <text evidence="11">The sequence shown here is derived from an EMBL/GenBank/DDBJ whole genome shotgun (WGS) entry which is preliminary data.</text>
</comment>
<dbReference type="Pfam" id="PF23247">
    <property type="entry name" value="LRR_RPS2"/>
    <property type="match status" value="1"/>
</dbReference>
<dbReference type="PANTHER" id="PTHR33463">
    <property type="entry name" value="NB-ARC DOMAIN-CONTAINING PROTEIN-RELATED"/>
    <property type="match status" value="1"/>
</dbReference>
<feature type="domain" description="Disease resistance protein At4g27190-like leucine-rich repeats" evidence="9">
    <location>
        <begin position="837"/>
        <end position="958"/>
    </location>
</feature>
<feature type="domain" description="Disease resistance protein winged helix" evidence="10">
    <location>
        <begin position="400"/>
        <end position="469"/>
    </location>
</feature>
<keyword evidence="3" id="KW-0677">Repeat</keyword>
<evidence type="ECO:0000256" key="5">
    <source>
        <dbReference type="ARBA" id="ARBA00022821"/>
    </source>
</evidence>
<dbReference type="InterPro" id="IPR032675">
    <property type="entry name" value="LRR_dom_sf"/>
</dbReference>
<comment type="similarity">
    <text evidence="1">Belongs to the disease resistance NB-LRR family.</text>
</comment>
<keyword evidence="6" id="KW-0067">ATP-binding</keyword>
<dbReference type="GO" id="GO:0043531">
    <property type="term" value="F:ADP binding"/>
    <property type="evidence" value="ECO:0007669"/>
    <property type="project" value="InterPro"/>
</dbReference>
<dbReference type="InterPro" id="IPR001611">
    <property type="entry name" value="Leu-rich_rpt"/>
</dbReference>
<dbReference type="Pfam" id="PF23559">
    <property type="entry name" value="WHD_DRP"/>
    <property type="match status" value="1"/>
</dbReference>
<dbReference type="InterPro" id="IPR002182">
    <property type="entry name" value="NB-ARC"/>
</dbReference>
<dbReference type="InterPro" id="IPR036388">
    <property type="entry name" value="WH-like_DNA-bd_sf"/>
</dbReference>
<dbReference type="SUPFAM" id="SSF52058">
    <property type="entry name" value="L domain-like"/>
    <property type="match status" value="1"/>
</dbReference>
<reference evidence="11" key="1">
    <citation type="journal article" date="2021" name="Front. Plant Sci.">
        <title>Chromosome-Scale Genome Assembly for Chinese Sour Jujube and Insights Into Its Genome Evolution and Domestication Signature.</title>
        <authorList>
            <person name="Shen L.-Y."/>
            <person name="Luo H."/>
            <person name="Wang X.-L."/>
            <person name="Wang X.-M."/>
            <person name="Qiu X.-J."/>
            <person name="Liu H."/>
            <person name="Zhou S.-S."/>
            <person name="Jia K.-H."/>
            <person name="Nie S."/>
            <person name="Bao Y.-T."/>
            <person name="Zhang R.-G."/>
            <person name="Yun Q.-Z."/>
            <person name="Chai Y.-H."/>
            <person name="Lu J.-Y."/>
            <person name="Li Y."/>
            <person name="Zhao S.-W."/>
            <person name="Mao J.-F."/>
            <person name="Jia S.-G."/>
            <person name="Mao Y.-M."/>
        </authorList>
    </citation>
    <scope>NUCLEOTIDE SEQUENCE</scope>
    <source>
        <strain evidence="11">AT0</strain>
        <tissue evidence="11">Leaf</tissue>
    </source>
</reference>
<name>A0A978V5Q9_ZIZJJ</name>
<dbReference type="Gene3D" id="1.10.8.430">
    <property type="entry name" value="Helical domain of apoptotic protease-activating factors"/>
    <property type="match status" value="1"/>
</dbReference>
<dbReference type="InterPro" id="IPR027417">
    <property type="entry name" value="P-loop_NTPase"/>
</dbReference>
<gene>
    <name evidence="11" type="ORF">FEM48_Zijuj07G0165600</name>
</gene>
<dbReference type="InterPro" id="IPR042197">
    <property type="entry name" value="Apaf_helical"/>
</dbReference>
<dbReference type="InterPro" id="IPR057135">
    <property type="entry name" value="At4g27190-like_LRR"/>
</dbReference>
<evidence type="ECO:0000256" key="7">
    <source>
        <dbReference type="SAM" id="Coils"/>
    </source>
</evidence>
<dbReference type="SUPFAM" id="SSF52540">
    <property type="entry name" value="P-loop containing nucleoside triphosphate hydrolases"/>
    <property type="match status" value="1"/>
</dbReference>
<evidence type="ECO:0000313" key="12">
    <source>
        <dbReference type="Proteomes" id="UP000813462"/>
    </source>
</evidence>
<evidence type="ECO:0000256" key="6">
    <source>
        <dbReference type="ARBA" id="ARBA00022840"/>
    </source>
</evidence>
<protein>
    <recommendedName>
        <fullName evidence="13">Disease resistance protein At4g27220</fullName>
    </recommendedName>
</protein>
<dbReference type="Pfam" id="PF13855">
    <property type="entry name" value="LRR_8"/>
    <property type="match status" value="1"/>
</dbReference>
<dbReference type="PANTHER" id="PTHR33463:SF187">
    <property type="entry name" value="AND NB-ARC DOMAIN DISEASE RESISTANCE PROTEIN, PUTATIVE-RELATED"/>
    <property type="match status" value="1"/>
</dbReference>
<evidence type="ECO:0000256" key="4">
    <source>
        <dbReference type="ARBA" id="ARBA00022741"/>
    </source>
</evidence>
<evidence type="ECO:0008006" key="13">
    <source>
        <dbReference type="Google" id="ProtNLM"/>
    </source>
</evidence>
<dbReference type="Gene3D" id="3.80.10.10">
    <property type="entry name" value="Ribonuclease Inhibitor"/>
    <property type="match status" value="2"/>
</dbReference>
<dbReference type="GO" id="GO:0005524">
    <property type="term" value="F:ATP binding"/>
    <property type="evidence" value="ECO:0007669"/>
    <property type="project" value="UniProtKB-KW"/>
</dbReference>
<dbReference type="PRINTS" id="PR00364">
    <property type="entry name" value="DISEASERSIST"/>
</dbReference>
<evidence type="ECO:0000256" key="2">
    <source>
        <dbReference type="ARBA" id="ARBA00022614"/>
    </source>
</evidence>
<evidence type="ECO:0000313" key="11">
    <source>
        <dbReference type="EMBL" id="KAH7522692.1"/>
    </source>
</evidence>
<dbReference type="EMBL" id="JAEACU010000007">
    <property type="protein sequence ID" value="KAH7522692.1"/>
    <property type="molecule type" value="Genomic_DNA"/>
</dbReference>
<keyword evidence="7" id="KW-0175">Coiled coil</keyword>
<evidence type="ECO:0000259" key="10">
    <source>
        <dbReference type="Pfam" id="PF23559"/>
    </source>
</evidence>
<dbReference type="Proteomes" id="UP000813462">
    <property type="component" value="Unassembled WGS sequence"/>
</dbReference>
<evidence type="ECO:0000259" key="9">
    <source>
        <dbReference type="Pfam" id="PF23247"/>
    </source>
</evidence>
<dbReference type="SMART" id="SM00369">
    <property type="entry name" value="LRR_TYP"/>
    <property type="match status" value="3"/>
</dbReference>
<keyword evidence="4" id="KW-0547">Nucleotide-binding</keyword>
<keyword evidence="5" id="KW-0611">Plant defense</keyword>
<dbReference type="FunFam" id="1.10.8.430:FF:000003">
    <property type="entry name" value="Probable disease resistance protein At5g66910"/>
    <property type="match status" value="1"/>
</dbReference>
<evidence type="ECO:0000259" key="8">
    <source>
        <dbReference type="Pfam" id="PF00931"/>
    </source>
</evidence>
<dbReference type="InterPro" id="IPR058922">
    <property type="entry name" value="WHD_DRP"/>
</dbReference>
<dbReference type="FunFam" id="3.40.50.300:FF:001091">
    <property type="entry name" value="Probable disease resistance protein At1g61300"/>
    <property type="match status" value="1"/>
</dbReference>
<dbReference type="GO" id="GO:0006952">
    <property type="term" value="P:defense response"/>
    <property type="evidence" value="ECO:0007669"/>
    <property type="project" value="UniProtKB-KW"/>
</dbReference>
<proteinExistence type="inferred from homology"/>
<evidence type="ECO:0000256" key="3">
    <source>
        <dbReference type="ARBA" id="ARBA00022737"/>
    </source>
</evidence>
<dbReference type="FunFam" id="1.10.10.10:FF:000322">
    <property type="entry name" value="Probable disease resistance protein At1g63360"/>
    <property type="match status" value="1"/>
</dbReference>
<dbReference type="Pfam" id="PF00931">
    <property type="entry name" value="NB-ARC"/>
    <property type="match status" value="1"/>
</dbReference>
<feature type="coiled-coil region" evidence="7">
    <location>
        <begin position="31"/>
        <end position="88"/>
    </location>
</feature>
<dbReference type="InterPro" id="IPR050905">
    <property type="entry name" value="Plant_NBS-LRR"/>
</dbReference>
<dbReference type="InterPro" id="IPR003591">
    <property type="entry name" value="Leu-rich_rpt_typical-subtyp"/>
</dbReference>
<dbReference type="Gene3D" id="3.40.50.300">
    <property type="entry name" value="P-loop containing nucleotide triphosphate hydrolases"/>
    <property type="match status" value="1"/>
</dbReference>
<dbReference type="AlphaFoldDB" id="A0A978V5Q9"/>